<name>A0A382SL58_9ZZZZ</name>
<evidence type="ECO:0000313" key="1">
    <source>
        <dbReference type="EMBL" id="SVD09641.1"/>
    </source>
</evidence>
<dbReference type="InterPro" id="IPR025534">
    <property type="entry name" value="DUF4420"/>
</dbReference>
<dbReference type="EMBL" id="UINC01129330">
    <property type="protein sequence ID" value="SVD09641.1"/>
    <property type="molecule type" value="Genomic_DNA"/>
</dbReference>
<dbReference type="Pfam" id="PF14390">
    <property type="entry name" value="DUF4420"/>
    <property type="match status" value="1"/>
</dbReference>
<feature type="non-terminal residue" evidence="1">
    <location>
        <position position="98"/>
    </location>
</feature>
<sequence>VTAEPSPTGGTALRLQLRDAKYLELFLNVCDDIVPRAQETETEAEAAGMLLRRFRTWRQFLRANRASGLGEKEQLGLYGELKTLEFLLAADIGPVEAV</sequence>
<dbReference type="AlphaFoldDB" id="A0A382SL58"/>
<reference evidence="1" key="1">
    <citation type="submission" date="2018-05" db="EMBL/GenBank/DDBJ databases">
        <authorList>
            <person name="Lanie J.A."/>
            <person name="Ng W.-L."/>
            <person name="Kazmierczak K.M."/>
            <person name="Andrzejewski T.M."/>
            <person name="Davidsen T.M."/>
            <person name="Wayne K.J."/>
            <person name="Tettelin H."/>
            <person name="Glass J.I."/>
            <person name="Rusch D."/>
            <person name="Podicherti R."/>
            <person name="Tsui H.-C.T."/>
            <person name="Winkler M.E."/>
        </authorList>
    </citation>
    <scope>NUCLEOTIDE SEQUENCE</scope>
</reference>
<feature type="non-terminal residue" evidence="1">
    <location>
        <position position="1"/>
    </location>
</feature>
<protein>
    <submittedName>
        <fullName evidence="1">Uncharacterized protein</fullName>
    </submittedName>
</protein>
<gene>
    <name evidence="1" type="ORF">METZ01_LOCUS362495</name>
</gene>
<organism evidence="1">
    <name type="scientific">marine metagenome</name>
    <dbReference type="NCBI Taxonomy" id="408172"/>
    <lineage>
        <taxon>unclassified sequences</taxon>
        <taxon>metagenomes</taxon>
        <taxon>ecological metagenomes</taxon>
    </lineage>
</organism>
<accession>A0A382SL58</accession>
<proteinExistence type="predicted"/>